<evidence type="ECO:0000313" key="8">
    <source>
        <dbReference type="Proteomes" id="UP000048926"/>
    </source>
</evidence>
<evidence type="ECO:0008006" key="9">
    <source>
        <dbReference type="Google" id="ProtNLM"/>
    </source>
</evidence>
<dbReference type="RefSeq" id="WP_306354501.1">
    <property type="nucleotide sequence ID" value="NZ_CXST01000001.1"/>
</dbReference>
<evidence type="ECO:0000256" key="4">
    <source>
        <dbReference type="ARBA" id="ARBA00022989"/>
    </source>
</evidence>
<keyword evidence="4 6" id="KW-1133">Transmembrane helix</keyword>
<evidence type="ECO:0000256" key="3">
    <source>
        <dbReference type="ARBA" id="ARBA00022692"/>
    </source>
</evidence>
<dbReference type="Pfam" id="PF04241">
    <property type="entry name" value="DUF423"/>
    <property type="match status" value="1"/>
</dbReference>
<evidence type="ECO:0000256" key="6">
    <source>
        <dbReference type="SAM" id="Phobius"/>
    </source>
</evidence>
<dbReference type="PANTHER" id="PTHR43461">
    <property type="entry name" value="TRANSMEMBRANE PROTEIN 256"/>
    <property type="match status" value="1"/>
</dbReference>
<sequence length="131" mass="13801">MPHMQPQSTPTAPLLRTGMAMAGVSGAAGVVSLALSAHASASSLIETAAHMLLFHAPVFLGIGLLAQLRRVPLLPVVLIFLAAGLSLFCGDLLMRAFLERRLFAMSAPIGGMMVILGWLMLALCALRVRPK</sequence>
<feature type="transmembrane region" description="Helical" evidence="6">
    <location>
        <begin position="49"/>
        <end position="66"/>
    </location>
</feature>
<keyword evidence="8" id="KW-1185">Reference proteome</keyword>
<keyword evidence="3 6" id="KW-0812">Transmembrane</keyword>
<comment type="subcellular location">
    <subcellularLocation>
        <location evidence="1">Membrane</location>
        <topology evidence="1">Multi-pass membrane protein</topology>
    </subcellularLocation>
</comment>
<keyword evidence="5 6" id="KW-0472">Membrane</keyword>
<dbReference type="PANTHER" id="PTHR43461:SF1">
    <property type="entry name" value="TRANSMEMBRANE PROTEIN 256"/>
    <property type="match status" value="1"/>
</dbReference>
<dbReference type="AlphaFoldDB" id="A0A0M6XW18"/>
<dbReference type="EMBL" id="CXST01000001">
    <property type="protein sequence ID" value="CTQ42044.1"/>
    <property type="molecule type" value="Genomic_DNA"/>
</dbReference>
<dbReference type="STRING" id="187304.B0E33_27770"/>
<dbReference type="InterPro" id="IPR006696">
    <property type="entry name" value="DUF423"/>
</dbReference>
<evidence type="ECO:0000256" key="2">
    <source>
        <dbReference type="ARBA" id="ARBA00009694"/>
    </source>
</evidence>
<protein>
    <recommendedName>
        <fullName evidence="9">DUF423 domain-containing protein</fullName>
    </recommendedName>
</protein>
<reference evidence="8" key="1">
    <citation type="submission" date="2015-07" db="EMBL/GenBank/DDBJ databases">
        <authorList>
            <person name="Rodrigo-Torres Lidia"/>
            <person name="Arahal R.David."/>
        </authorList>
    </citation>
    <scope>NUCLEOTIDE SEQUENCE [LARGE SCALE GENOMIC DNA]</scope>
    <source>
        <strain evidence="8">CECT 4801</strain>
    </source>
</reference>
<name>A0A0M6XW18_9HYPH</name>
<evidence type="ECO:0000256" key="5">
    <source>
        <dbReference type="ARBA" id="ARBA00023136"/>
    </source>
</evidence>
<feature type="transmembrane region" description="Helical" evidence="6">
    <location>
        <begin position="73"/>
        <end position="97"/>
    </location>
</feature>
<evidence type="ECO:0000313" key="7">
    <source>
        <dbReference type="EMBL" id="CTQ42044.1"/>
    </source>
</evidence>
<comment type="similarity">
    <text evidence="2">Belongs to the UPF0382 family.</text>
</comment>
<organism evidence="7 8">
    <name type="scientific">Roseibium aggregatum</name>
    <dbReference type="NCBI Taxonomy" id="187304"/>
    <lineage>
        <taxon>Bacteria</taxon>
        <taxon>Pseudomonadati</taxon>
        <taxon>Pseudomonadota</taxon>
        <taxon>Alphaproteobacteria</taxon>
        <taxon>Hyphomicrobiales</taxon>
        <taxon>Stappiaceae</taxon>
        <taxon>Roseibium</taxon>
    </lineage>
</organism>
<proteinExistence type="inferred from homology"/>
<dbReference type="GO" id="GO:0016020">
    <property type="term" value="C:membrane"/>
    <property type="evidence" value="ECO:0007669"/>
    <property type="project" value="UniProtKB-SubCell"/>
</dbReference>
<gene>
    <name evidence="7" type="ORF">LAL4801_00464</name>
</gene>
<evidence type="ECO:0000256" key="1">
    <source>
        <dbReference type="ARBA" id="ARBA00004141"/>
    </source>
</evidence>
<dbReference type="Proteomes" id="UP000048926">
    <property type="component" value="Unassembled WGS sequence"/>
</dbReference>
<feature type="transmembrane region" description="Helical" evidence="6">
    <location>
        <begin position="103"/>
        <end position="126"/>
    </location>
</feature>
<accession>A0A0M6XW18</accession>